<organism evidence="1 2">
    <name type="scientific">Armillaria ostoyae</name>
    <name type="common">Armillaria root rot fungus</name>
    <dbReference type="NCBI Taxonomy" id="47428"/>
    <lineage>
        <taxon>Eukaryota</taxon>
        <taxon>Fungi</taxon>
        <taxon>Dikarya</taxon>
        <taxon>Basidiomycota</taxon>
        <taxon>Agaricomycotina</taxon>
        <taxon>Agaricomycetes</taxon>
        <taxon>Agaricomycetidae</taxon>
        <taxon>Agaricales</taxon>
        <taxon>Marasmiineae</taxon>
        <taxon>Physalacriaceae</taxon>
        <taxon>Armillaria</taxon>
    </lineage>
</organism>
<protein>
    <recommendedName>
        <fullName evidence="3">Reverse transcriptase domain-containing protein</fullName>
    </recommendedName>
</protein>
<dbReference type="OrthoDB" id="3255824at2759"/>
<dbReference type="AlphaFoldDB" id="A0A284QU05"/>
<dbReference type="STRING" id="47428.A0A284QU05"/>
<dbReference type="EMBL" id="FUEG01000002">
    <property type="protein sequence ID" value="SJK99903.1"/>
    <property type="molecule type" value="Genomic_DNA"/>
</dbReference>
<keyword evidence="2" id="KW-1185">Reference proteome</keyword>
<evidence type="ECO:0008006" key="3">
    <source>
        <dbReference type="Google" id="ProtNLM"/>
    </source>
</evidence>
<evidence type="ECO:0000313" key="1">
    <source>
        <dbReference type="EMBL" id="SJK99903.1"/>
    </source>
</evidence>
<dbReference type="Proteomes" id="UP000219338">
    <property type="component" value="Unassembled WGS sequence"/>
</dbReference>
<proteinExistence type="predicted"/>
<dbReference type="PANTHER" id="PTHR33050">
    <property type="entry name" value="REVERSE TRANSCRIPTASE DOMAIN-CONTAINING PROTEIN"/>
    <property type="match status" value="1"/>
</dbReference>
<reference evidence="2" key="1">
    <citation type="journal article" date="2017" name="Nat. Ecol. Evol.">
        <title>Genome expansion and lineage-specific genetic innovations in the forest pathogenic fungi Armillaria.</title>
        <authorList>
            <person name="Sipos G."/>
            <person name="Prasanna A.N."/>
            <person name="Walter M.C."/>
            <person name="O'Connor E."/>
            <person name="Balint B."/>
            <person name="Krizsan K."/>
            <person name="Kiss B."/>
            <person name="Hess J."/>
            <person name="Varga T."/>
            <person name="Slot J."/>
            <person name="Riley R."/>
            <person name="Boka B."/>
            <person name="Rigling D."/>
            <person name="Barry K."/>
            <person name="Lee J."/>
            <person name="Mihaltcheva S."/>
            <person name="LaButti K."/>
            <person name="Lipzen A."/>
            <person name="Waldron R."/>
            <person name="Moloney N.M."/>
            <person name="Sperisen C."/>
            <person name="Kredics L."/>
            <person name="Vagvoelgyi C."/>
            <person name="Patrignani A."/>
            <person name="Fitzpatrick D."/>
            <person name="Nagy I."/>
            <person name="Doyle S."/>
            <person name="Anderson J.B."/>
            <person name="Grigoriev I.V."/>
            <person name="Gueldener U."/>
            <person name="Muensterkoetter M."/>
            <person name="Nagy L.G."/>
        </authorList>
    </citation>
    <scope>NUCLEOTIDE SEQUENCE [LARGE SCALE GENOMIC DNA]</scope>
    <source>
        <strain evidence="2">C18/9</strain>
    </source>
</reference>
<name>A0A284QU05_ARMOS</name>
<dbReference type="PANTHER" id="PTHR33050:SF7">
    <property type="entry name" value="RIBONUCLEASE H"/>
    <property type="match status" value="1"/>
</dbReference>
<dbReference type="InterPro" id="IPR052055">
    <property type="entry name" value="Hepadnavirus_pol/RT"/>
</dbReference>
<evidence type="ECO:0000313" key="2">
    <source>
        <dbReference type="Proteomes" id="UP000219338"/>
    </source>
</evidence>
<sequence>MAVRLRDKIHLDPCLNFGASLVPGIWGRIADAMVKILLHQGVEALLKWVDDFIFFRYPKQCAGDGEHEYRYTEDIIWNTAEKLGWPWAHSKFLLFTFTFVYMGFLWDLMKKEVSLPEVKKEKYRCKLQAMGERHKNLSGGYRIHHRHAQPHMLDGPSRQIENAIPTLHEDMEWWKEMLAKDFVGIKIMKLTESLNIKLMVDASTSWGIGLILDNRWLA</sequence>
<accession>A0A284QU05</accession>
<gene>
    <name evidence="1" type="ORF">ARMOST_03214</name>
</gene>